<organism evidence="1 2">
    <name type="scientific">Brassica cretica</name>
    <name type="common">Mustard</name>
    <dbReference type="NCBI Taxonomy" id="69181"/>
    <lineage>
        <taxon>Eukaryota</taxon>
        <taxon>Viridiplantae</taxon>
        <taxon>Streptophyta</taxon>
        <taxon>Embryophyta</taxon>
        <taxon>Tracheophyta</taxon>
        <taxon>Spermatophyta</taxon>
        <taxon>Magnoliopsida</taxon>
        <taxon>eudicotyledons</taxon>
        <taxon>Gunneridae</taxon>
        <taxon>Pentapetalae</taxon>
        <taxon>rosids</taxon>
        <taxon>malvids</taxon>
        <taxon>Brassicales</taxon>
        <taxon>Brassicaceae</taxon>
        <taxon>Brassiceae</taxon>
        <taxon>Brassica</taxon>
    </lineage>
</organism>
<name>A0ABQ7F7S1_BRACR</name>
<gene>
    <name evidence="1" type="ORF">DY000_02048088</name>
</gene>
<sequence length="265" mass="29607">MSRNIKWVCYGLREISSKSRQECMDSCRIRCFGKARSLLSDRAGRALGRYVPTELGSSSVHGRSLRSDRAWLVRVSIGTLELIPGWFRYVSVTLGQLVFDPTETRTRTFSSRPRPWYAVWKMILLELPLSTSILLTRQFATISEMTRASRCDTKTPSPSSAVKVILLVSGHSDSTLSELPHTSHGRTGLALTSSLTQPCKLSDMSWDSITLRTALGSFRVPQNAGQAGKPDEFVWTELRVPSSGDLERSLIGDPKVWIFPGGWRK</sequence>
<evidence type="ECO:0000313" key="1">
    <source>
        <dbReference type="EMBL" id="KAF3612023.1"/>
    </source>
</evidence>
<evidence type="ECO:0000313" key="2">
    <source>
        <dbReference type="Proteomes" id="UP000266723"/>
    </source>
</evidence>
<accession>A0ABQ7F7S1</accession>
<dbReference type="Proteomes" id="UP000266723">
    <property type="component" value="Unassembled WGS sequence"/>
</dbReference>
<keyword evidence="2" id="KW-1185">Reference proteome</keyword>
<comment type="caution">
    <text evidence="1">The sequence shown here is derived from an EMBL/GenBank/DDBJ whole genome shotgun (WGS) entry which is preliminary data.</text>
</comment>
<proteinExistence type="predicted"/>
<reference evidence="1 2" key="1">
    <citation type="journal article" date="2020" name="BMC Genomics">
        <title>Intraspecific diversification of the crop wild relative Brassica cretica Lam. using demographic model selection.</title>
        <authorList>
            <person name="Kioukis A."/>
            <person name="Michalopoulou V.A."/>
            <person name="Briers L."/>
            <person name="Pirintsos S."/>
            <person name="Studholme D.J."/>
            <person name="Pavlidis P."/>
            <person name="Sarris P.F."/>
        </authorList>
    </citation>
    <scope>NUCLEOTIDE SEQUENCE [LARGE SCALE GENOMIC DNA]</scope>
    <source>
        <strain evidence="2">cv. PFS-1207/04</strain>
    </source>
</reference>
<protein>
    <submittedName>
        <fullName evidence="1">Uncharacterized protein</fullName>
    </submittedName>
</protein>
<dbReference type="EMBL" id="QGKV02000297">
    <property type="protein sequence ID" value="KAF3612023.1"/>
    <property type="molecule type" value="Genomic_DNA"/>
</dbReference>